<dbReference type="RefSeq" id="WP_187784549.1">
    <property type="nucleotide sequence ID" value="NZ_JACTVA010000016.1"/>
</dbReference>
<organism evidence="1 2">
    <name type="scientific">Teichococcus aerophilus</name>
    <dbReference type="NCBI Taxonomy" id="1224513"/>
    <lineage>
        <taxon>Bacteria</taxon>
        <taxon>Pseudomonadati</taxon>
        <taxon>Pseudomonadota</taxon>
        <taxon>Alphaproteobacteria</taxon>
        <taxon>Acetobacterales</taxon>
        <taxon>Roseomonadaceae</taxon>
        <taxon>Roseomonas</taxon>
    </lineage>
</organism>
<evidence type="ECO:0000313" key="2">
    <source>
        <dbReference type="Proteomes" id="UP000626026"/>
    </source>
</evidence>
<protein>
    <recommendedName>
        <fullName evidence="3">Signal transduction histidine kinase dimerisation/phosphoacceptor domain-containing protein</fullName>
    </recommendedName>
</protein>
<reference evidence="1 2" key="1">
    <citation type="journal article" date="2013" name="Int. J. Syst. Evol. Microbiol.">
        <title>Roseomonas aerophila sp. nov., isolated from air.</title>
        <authorList>
            <person name="Kim S.J."/>
            <person name="Weon H.Y."/>
            <person name="Ahn J.H."/>
            <person name="Hong S.B."/>
            <person name="Seok S.J."/>
            <person name="Whang K.S."/>
            <person name="Kwon S.W."/>
        </authorList>
    </citation>
    <scope>NUCLEOTIDE SEQUENCE [LARGE SCALE GENOMIC DNA]</scope>
    <source>
        <strain evidence="1 2">NBRC 108923</strain>
    </source>
</reference>
<dbReference type="Proteomes" id="UP000626026">
    <property type="component" value="Unassembled WGS sequence"/>
</dbReference>
<dbReference type="EMBL" id="JACTVA010000016">
    <property type="protein sequence ID" value="MBC9207386.1"/>
    <property type="molecule type" value="Genomic_DNA"/>
</dbReference>
<accession>A0ABR7RM63</accession>
<name>A0ABR7RM63_9PROT</name>
<gene>
    <name evidence="1" type="ORF">IBL26_11105</name>
</gene>
<comment type="caution">
    <text evidence="1">The sequence shown here is derived from an EMBL/GenBank/DDBJ whole genome shotgun (WGS) entry which is preliminary data.</text>
</comment>
<sequence>MTDAGQAMAELARPMQHAVNNLVMVLQANMDSVMASLPPEDRTSIRLARAAQAAKDMDALLRAFLRLGRPEENGVLDSGRFMASVLPVLTLAAGKPVKLDTTSTANLAPRRPAMDLALLAAFGGARELPRTTPPHITLAGNTLLLNWDLPEGCRSSLEEAGIAVDAQMGVTRLLFPMAP</sequence>
<keyword evidence="2" id="KW-1185">Reference proteome</keyword>
<evidence type="ECO:0008006" key="3">
    <source>
        <dbReference type="Google" id="ProtNLM"/>
    </source>
</evidence>
<evidence type="ECO:0000313" key="1">
    <source>
        <dbReference type="EMBL" id="MBC9207386.1"/>
    </source>
</evidence>
<proteinExistence type="predicted"/>